<dbReference type="PANTHER" id="PTHR11851">
    <property type="entry name" value="METALLOPROTEASE"/>
    <property type="match status" value="1"/>
</dbReference>
<sequence>MSRPSLYRSTLPNGLRLVVQPLDGAPSVGVAVHYDVGFRSEPLGRTGFAHLFEHVMFQGSENVAPADHFRHVQASGGTANGSTHQDHTDYYQVVPAQALERVLFLEADRMRALRITPETLRTQTAVVKEEIRQSVTDKPYGGFPWTVLPAVLYRTHPNAHNGYGAFDDLDAATVAECQAFFDTYYAPGNAVVTICGDVDPGHAADLVARHFAAIPARPVPAPPALAEPVPQQARSGTHPDPHAALAATAIGWRMPDAGTGLDGYLAHMVLGELLTGRDTSRLKHRLVHRAPLATDISTSCGLFGPLRARDPETFVCVAMHPRETTTEQLLDAIDTELAGLAATGPEQRELARSRALLTSATWRGFDNIVARTRALGTYELLFGAPHLVDELAHRLAAVDAAGVAAAAANLHPERRGVLSLVPGTARSLVSAGGDAR</sequence>
<evidence type="ECO:0000313" key="4">
    <source>
        <dbReference type="EMBL" id="MDU8995630.1"/>
    </source>
</evidence>
<name>A0ABU3UPE9_9ACTN</name>
<proteinExistence type="inferred from homology"/>
<organism evidence="4 5">
    <name type="scientific">Streptomyces mirabilis</name>
    <dbReference type="NCBI Taxonomy" id="68239"/>
    <lineage>
        <taxon>Bacteria</taxon>
        <taxon>Bacillati</taxon>
        <taxon>Actinomycetota</taxon>
        <taxon>Actinomycetes</taxon>
        <taxon>Kitasatosporales</taxon>
        <taxon>Streptomycetaceae</taxon>
        <taxon>Streptomyces</taxon>
    </lineage>
</organism>
<dbReference type="Pfam" id="PF05193">
    <property type="entry name" value="Peptidase_M16_C"/>
    <property type="match status" value="1"/>
</dbReference>
<reference evidence="4 5" key="1">
    <citation type="submission" date="2023-02" db="EMBL/GenBank/DDBJ databases">
        <authorList>
            <person name="Maleckis M."/>
        </authorList>
    </citation>
    <scope>NUCLEOTIDE SEQUENCE [LARGE SCALE GENOMIC DNA]</scope>
    <source>
        <strain evidence="4 5">P8-A2</strain>
    </source>
</reference>
<comment type="similarity">
    <text evidence="1">Belongs to the peptidase M16 family.</text>
</comment>
<dbReference type="Gene3D" id="3.30.830.10">
    <property type="entry name" value="Metalloenzyme, LuxS/M16 peptidase-like"/>
    <property type="match status" value="2"/>
</dbReference>
<keyword evidence="5" id="KW-1185">Reference proteome</keyword>
<dbReference type="InterPro" id="IPR007863">
    <property type="entry name" value="Peptidase_M16_C"/>
</dbReference>
<dbReference type="SUPFAM" id="SSF63411">
    <property type="entry name" value="LuxS/MPP-like metallohydrolase"/>
    <property type="match status" value="2"/>
</dbReference>
<comment type="caution">
    <text evidence="4">The sequence shown here is derived from an EMBL/GenBank/DDBJ whole genome shotgun (WGS) entry which is preliminary data.</text>
</comment>
<gene>
    <name evidence="4" type="ORF">PU648_25390</name>
</gene>
<evidence type="ECO:0000256" key="1">
    <source>
        <dbReference type="ARBA" id="ARBA00007261"/>
    </source>
</evidence>
<dbReference type="Pfam" id="PF00675">
    <property type="entry name" value="Peptidase_M16"/>
    <property type="match status" value="1"/>
</dbReference>
<protein>
    <submittedName>
        <fullName evidence="4">Pitrilysin family protein</fullName>
    </submittedName>
</protein>
<dbReference type="Proteomes" id="UP001257627">
    <property type="component" value="Unassembled WGS sequence"/>
</dbReference>
<accession>A0ABU3UPE9</accession>
<feature type="domain" description="Peptidase M16 N-terminal" evidence="2">
    <location>
        <begin position="24"/>
        <end position="134"/>
    </location>
</feature>
<dbReference type="PANTHER" id="PTHR11851:SF49">
    <property type="entry name" value="MITOCHONDRIAL-PROCESSING PEPTIDASE SUBUNIT ALPHA"/>
    <property type="match status" value="1"/>
</dbReference>
<feature type="domain" description="Peptidase M16 C-terminal" evidence="3">
    <location>
        <begin position="173"/>
        <end position="356"/>
    </location>
</feature>
<dbReference type="InterPro" id="IPR011765">
    <property type="entry name" value="Pept_M16_N"/>
</dbReference>
<dbReference type="RefSeq" id="WP_054237390.1">
    <property type="nucleotide sequence ID" value="NZ_CP107955.1"/>
</dbReference>
<evidence type="ECO:0000313" key="5">
    <source>
        <dbReference type="Proteomes" id="UP001257627"/>
    </source>
</evidence>
<evidence type="ECO:0000259" key="3">
    <source>
        <dbReference type="Pfam" id="PF05193"/>
    </source>
</evidence>
<dbReference type="InterPro" id="IPR050361">
    <property type="entry name" value="MPP/UQCRC_Complex"/>
</dbReference>
<dbReference type="EMBL" id="JARAKF010000001">
    <property type="protein sequence ID" value="MDU8995630.1"/>
    <property type="molecule type" value="Genomic_DNA"/>
</dbReference>
<evidence type="ECO:0000259" key="2">
    <source>
        <dbReference type="Pfam" id="PF00675"/>
    </source>
</evidence>
<dbReference type="InterPro" id="IPR011249">
    <property type="entry name" value="Metalloenz_LuxS/M16"/>
</dbReference>